<dbReference type="EMBL" id="AWUE01021054">
    <property type="protein sequence ID" value="OMO63772.1"/>
    <property type="molecule type" value="Genomic_DNA"/>
</dbReference>
<reference evidence="10" key="1">
    <citation type="submission" date="2013-09" db="EMBL/GenBank/DDBJ databases">
        <title>Corchorus olitorius genome sequencing.</title>
        <authorList>
            <person name="Alam M."/>
            <person name="Haque M.S."/>
            <person name="Islam M.S."/>
            <person name="Emdad E.M."/>
            <person name="Islam M.M."/>
            <person name="Ahmed B."/>
            <person name="Halim A."/>
            <person name="Hossen Q.M.M."/>
            <person name="Hossain M.Z."/>
            <person name="Ahmed R."/>
            <person name="Khan M.M."/>
            <person name="Islam R."/>
            <person name="Rashid M.M."/>
            <person name="Khan S.A."/>
            <person name="Rahman M.S."/>
            <person name="Alam M."/>
            <person name="Yahiya A.S."/>
            <person name="Khan M.S."/>
            <person name="Azam M.S."/>
            <person name="Haque T."/>
            <person name="Lashkar M.Z.H."/>
            <person name="Akhand A.I."/>
            <person name="Morshed G."/>
            <person name="Roy S."/>
            <person name="Uddin K.S."/>
            <person name="Rabeya T."/>
            <person name="Hossain A.S."/>
            <person name="Chowdhury A."/>
            <person name="Snigdha A.R."/>
            <person name="Mortoza M.S."/>
            <person name="Matin S.A."/>
            <person name="Hoque S.M.E."/>
            <person name="Islam M.K."/>
            <person name="Roy D.K."/>
            <person name="Haider R."/>
            <person name="Moosa M.M."/>
            <person name="Elias S.M."/>
            <person name="Hasan A.M."/>
            <person name="Jahan S."/>
            <person name="Shafiuddin M."/>
            <person name="Mahmood N."/>
            <person name="Shommy N.S."/>
        </authorList>
    </citation>
    <scope>NUCLEOTIDE SEQUENCE [LARGE SCALE GENOMIC DNA]</scope>
    <source>
        <strain evidence="10">cv. O-4</strain>
    </source>
</reference>
<keyword evidence="2" id="KW-0677">Repeat</keyword>
<keyword evidence="3" id="KW-0547">Nucleotide-binding</keyword>
<keyword evidence="4" id="KW-0611">Plant defense</keyword>
<dbReference type="OrthoDB" id="2973320at2759"/>
<feature type="domain" description="Disease resistance N-terminal" evidence="7">
    <location>
        <begin position="13"/>
        <end position="97"/>
    </location>
</feature>
<dbReference type="InterPro" id="IPR002182">
    <property type="entry name" value="NB-ARC"/>
</dbReference>
<dbReference type="InterPro" id="IPR027417">
    <property type="entry name" value="P-loop_NTPase"/>
</dbReference>
<dbReference type="PRINTS" id="PR00364">
    <property type="entry name" value="DISEASERSIST"/>
</dbReference>
<evidence type="ECO:0000313" key="10">
    <source>
        <dbReference type="Proteomes" id="UP000187203"/>
    </source>
</evidence>
<dbReference type="Gene3D" id="3.80.10.10">
    <property type="entry name" value="Ribonuclease Inhibitor"/>
    <property type="match status" value="2"/>
</dbReference>
<evidence type="ECO:0000259" key="6">
    <source>
        <dbReference type="Pfam" id="PF00931"/>
    </source>
</evidence>
<keyword evidence="10" id="KW-1185">Reference proteome</keyword>
<dbReference type="GO" id="GO:0043531">
    <property type="term" value="F:ADP binding"/>
    <property type="evidence" value="ECO:0007669"/>
    <property type="project" value="InterPro"/>
</dbReference>
<evidence type="ECO:0000256" key="2">
    <source>
        <dbReference type="ARBA" id="ARBA00022737"/>
    </source>
</evidence>
<dbReference type="InterPro" id="IPR038005">
    <property type="entry name" value="RX-like_CC"/>
</dbReference>
<dbReference type="CDD" id="cd14798">
    <property type="entry name" value="RX-CC_like"/>
    <property type="match status" value="1"/>
</dbReference>
<dbReference type="Gene3D" id="1.20.5.4130">
    <property type="match status" value="1"/>
</dbReference>
<dbReference type="SUPFAM" id="SSF52540">
    <property type="entry name" value="P-loop containing nucleoside triphosphate hydrolases"/>
    <property type="match status" value="1"/>
</dbReference>
<dbReference type="InterPro" id="IPR042197">
    <property type="entry name" value="Apaf_helical"/>
</dbReference>
<keyword evidence="1" id="KW-0433">Leucine-rich repeat</keyword>
<dbReference type="GO" id="GO:0006952">
    <property type="term" value="P:defense response"/>
    <property type="evidence" value="ECO:0007669"/>
    <property type="project" value="UniProtKB-KW"/>
</dbReference>
<proteinExistence type="predicted"/>
<dbReference type="InterPro" id="IPR056789">
    <property type="entry name" value="LRR_R13L1-DRL21"/>
</dbReference>
<dbReference type="PANTHER" id="PTHR36766:SF40">
    <property type="entry name" value="DISEASE RESISTANCE PROTEIN RGA3"/>
    <property type="match status" value="1"/>
</dbReference>
<evidence type="ECO:0000256" key="4">
    <source>
        <dbReference type="ARBA" id="ARBA00022821"/>
    </source>
</evidence>
<gene>
    <name evidence="9" type="ORF">COLO4_32222</name>
</gene>
<evidence type="ECO:0000259" key="7">
    <source>
        <dbReference type="Pfam" id="PF18052"/>
    </source>
</evidence>
<evidence type="ECO:0000259" key="8">
    <source>
        <dbReference type="Pfam" id="PF25019"/>
    </source>
</evidence>
<protein>
    <submittedName>
        <fullName evidence="9">Disease resistance protein</fullName>
    </submittedName>
</protein>
<dbReference type="InterPro" id="IPR032675">
    <property type="entry name" value="LRR_dom_sf"/>
</dbReference>
<evidence type="ECO:0000313" key="9">
    <source>
        <dbReference type="EMBL" id="OMO63772.1"/>
    </source>
</evidence>
<sequence>MADPVSIFVQPIVEKIYDTALSLIKEEFLAVHGVKKDVEKLLSTLKTIQVVLEDAEERQVNDGPVGHWLSKLKLAAYDADDILDTFATETFLWQRKQQVSRIRAPIGLSMLSTNFSVAHKIKKISEKLDAIAKEKNDYNLTARLGAERILKDMIEFHTNMEYSDNVSQSILESRFLEFLAGKKILLVLDDVWTEVYDEWEGLRKLLRQGGQGSRILVTTRSNQVSAMVGTQPAYELKVLPEEECWSLFKKIAFNDCSSMGGNRKELEAIGREIVGKCNQLPLAVKAMGGLLCESRHISLLGQDIETPTLQIIEKSNRLRTFLLPGESSRSLGHMLDKMFHSLSFIRVLDLSSSLLSELPSSIEKLKLLRYLDLSRTEIKVLPNSICNLCNLQTLKLLGCLWLFELPEGLGKMVNLRYLELDEMFWFKCRMLPPRMGNLTSLQNLHAFPVSGTSGHGIEELKDMANLTGTLHISKLENAVNAADAKLKEKETLQKLVLEWSDKDFNQQEEDRAARNLEDLQPHSNLEELALHHFKGSSFPLWMTDGLLQNLVTLSLIHCTKCTTISVGLLPCLRKLCIKGMLELEEWPEDQCLPLGRLQISNCPKLRRVPNWMPNLGVLKIKKCDSLKALPTAPSLTFLILIDNLVMEDWHERMCIIAQDDQGNLVGQPRPTLIGLLELKVVNCPNIQALPQIFAPQKLEISRCGRITALPLPEFSIRLQHLALDKCYNGTLVRAIQSTNSLYSLVISNISNVTSFPKLPHLPGLKSLYISDCKDLTSLSEEEGSLKSLSSLQLLSVRGCSKLESLPDEGLPAALECLIIDSCPILKVLGSKDTLKSLLSLKDLYLEDCPKIQSFPDGGLPSSLIHLEIHGCPLLLGECQKEDVGGTEWPKIMHVTDREFDSIKLPSAPVLQKKKRWTPLIGCSKG</sequence>
<feature type="domain" description="NB-ARC" evidence="6">
    <location>
        <begin position="145"/>
        <end position="254"/>
    </location>
</feature>
<keyword evidence="5" id="KW-0067">ATP-binding</keyword>
<dbReference type="STRING" id="93759.A0A1R3H0A0"/>
<dbReference type="Gene3D" id="1.10.8.430">
    <property type="entry name" value="Helical domain of apoptotic protease-activating factors"/>
    <property type="match status" value="1"/>
</dbReference>
<accession>A0A1R3H0A0</accession>
<dbReference type="Proteomes" id="UP000187203">
    <property type="component" value="Unassembled WGS sequence"/>
</dbReference>
<evidence type="ECO:0000256" key="5">
    <source>
        <dbReference type="ARBA" id="ARBA00022840"/>
    </source>
</evidence>
<dbReference type="SUPFAM" id="SSF52058">
    <property type="entry name" value="L domain-like"/>
    <property type="match status" value="2"/>
</dbReference>
<dbReference type="Pfam" id="PF25019">
    <property type="entry name" value="LRR_R13L1-DRL21"/>
    <property type="match status" value="1"/>
</dbReference>
<organism evidence="9 10">
    <name type="scientific">Corchorus olitorius</name>
    <dbReference type="NCBI Taxonomy" id="93759"/>
    <lineage>
        <taxon>Eukaryota</taxon>
        <taxon>Viridiplantae</taxon>
        <taxon>Streptophyta</taxon>
        <taxon>Embryophyta</taxon>
        <taxon>Tracheophyta</taxon>
        <taxon>Spermatophyta</taxon>
        <taxon>Magnoliopsida</taxon>
        <taxon>eudicotyledons</taxon>
        <taxon>Gunneridae</taxon>
        <taxon>Pentapetalae</taxon>
        <taxon>rosids</taxon>
        <taxon>malvids</taxon>
        <taxon>Malvales</taxon>
        <taxon>Malvaceae</taxon>
        <taxon>Grewioideae</taxon>
        <taxon>Apeibeae</taxon>
        <taxon>Corchorus</taxon>
    </lineage>
</organism>
<dbReference type="PANTHER" id="PTHR36766">
    <property type="entry name" value="PLANT BROAD-SPECTRUM MILDEW RESISTANCE PROTEIN RPW8"/>
    <property type="match status" value="1"/>
</dbReference>
<feature type="domain" description="R13L1/DRL21-like LRR repeat region" evidence="8">
    <location>
        <begin position="457"/>
        <end position="580"/>
    </location>
</feature>
<dbReference type="GO" id="GO:0051707">
    <property type="term" value="P:response to other organism"/>
    <property type="evidence" value="ECO:0007669"/>
    <property type="project" value="UniProtKB-ARBA"/>
</dbReference>
<dbReference type="InterPro" id="IPR041118">
    <property type="entry name" value="Rx_N"/>
</dbReference>
<dbReference type="Pfam" id="PF18052">
    <property type="entry name" value="Rx_N"/>
    <property type="match status" value="1"/>
</dbReference>
<dbReference type="Pfam" id="PF00931">
    <property type="entry name" value="NB-ARC"/>
    <property type="match status" value="1"/>
</dbReference>
<dbReference type="GO" id="GO:0005524">
    <property type="term" value="F:ATP binding"/>
    <property type="evidence" value="ECO:0007669"/>
    <property type="project" value="UniProtKB-KW"/>
</dbReference>
<name>A0A1R3H0A0_9ROSI</name>
<evidence type="ECO:0000256" key="3">
    <source>
        <dbReference type="ARBA" id="ARBA00022741"/>
    </source>
</evidence>
<evidence type="ECO:0000256" key="1">
    <source>
        <dbReference type="ARBA" id="ARBA00022614"/>
    </source>
</evidence>
<comment type="caution">
    <text evidence="9">The sequence shown here is derived from an EMBL/GenBank/DDBJ whole genome shotgun (WGS) entry which is preliminary data.</text>
</comment>
<dbReference type="AlphaFoldDB" id="A0A1R3H0A0"/>